<reference evidence="1" key="1">
    <citation type="submission" date="2020-09" db="EMBL/GenBank/DDBJ databases">
        <authorList>
            <person name="Kim M.K."/>
        </authorList>
    </citation>
    <scope>NUCLEOTIDE SEQUENCE</scope>
    <source>
        <strain evidence="1">BT704</strain>
    </source>
</reference>
<dbReference type="AlphaFoldDB" id="A0A927B1Z9"/>
<dbReference type="Proteomes" id="UP000653797">
    <property type="component" value="Unassembled WGS sequence"/>
</dbReference>
<keyword evidence="2" id="KW-1185">Reference proteome</keyword>
<gene>
    <name evidence="1" type="ORF">IC230_13210</name>
</gene>
<sequence length="64" mass="7349">MSKKSVTDTTLANFRRRFPTTNDLVAYLLANKPDRSVTADQLYLEVIEKKNNVTTDNTDLEIMQ</sequence>
<organism evidence="1 2">
    <name type="scientific">Spirosoma validum</name>
    <dbReference type="NCBI Taxonomy" id="2771355"/>
    <lineage>
        <taxon>Bacteria</taxon>
        <taxon>Pseudomonadati</taxon>
        <taxon>Bacteroidota</taxon>
        <taxon>Cytophagia</taxon>
        <taxon>Cytophagales</taxon>
        <taxon>Cytophagaceae</taxon>
        <taxon>Spirosoma</taxon>
    </lineage>
</organism>
<dbReference type="EMBL" id="JACXAA010000004">
    <property type="protein sequence ID" value="MBD2753858.1"/>
    <property type="molecule type" value="Genomic_DNA"/>
</dbReference>
<dbReference type="RefSeq" id="WP_191039501.1">
    <property type="nucleotide sequence ID" value="NZ_JACXAA010000004.1"/>
</dbReference>
<evidence type="ECO:0000313" key="1">
    <source>
        <dbReference type="EMBL" id="MBD2753858.1"/>
    </source>
</evidence>
<name>A0A927B1Z9_9BACT</name>
<protein>
    <submittedName>
        <fullName evidence="1">Uncharacterized protein</fullName>
    </submittedName>
</protein>
<evidence type="ECO:0000313" key="2">
    <source>
        <dbReference type="Proteomes" id="UP000653797"/>
    </source>
</evidence>
<proteinExistence type="predicted"/>
<accession>A0A927B1Z9</accession>
<comment type="caution">
    <text evidence="1">The sequence shown here is derived from an EMBL/GenBank/DDBJ whole genome shotgun (WGS) entry which is preliminary data.</text>
</comment>